<dbReference type="PRINTS" id="PR01950">
    <property type="entry name" value="LANCSUPER"/>
</dbReference>
<protein>
    <submittedName>
        <fullName evidence="2">Lantibiotic modifying enzyme</fullName>
    </submittedName>
</protein>
<dbReference type="GO" id="GO:0031179">
    <property type="term" value="P:peptide modification"/>
    <property type="evidence" value="ECO:0007669"/>
    <property type="project" value="InterPro"/>
</dbReference>
<dbReference type="GO" id="GO:0046872">
    <property type="term" value="F:metal ion binding"/>
    <property type="evidence" value="ECO:0007669"/>
    <property type="project" value="UniProtKB-KW"/>
</dbReference>
<accession>A0A7W8YTW9</accession>
<evidence type="ECO:0000256" key="1">
    <source>
        <dbReference type="PIRSR" id="PIRSR607822-1"/>
    </source>
</evidence>
<comment type="caution">
    <text evidence="2">The sequence shown here is derived from an EMBL/GenBank/DDBJ whole genome shotgun (WGS) entry which is preliminary data.</text>
</comment>
<dbReference type="Pfam" id="PF05147">
    <property type="entry name" value="LANC_like"/>
    <property type="match status" value="1"/>
</dbReference>
<dbReference type="PRINTS" id="PR01955">
    <property type="entry name" value="LANCFRANKIA"/>
</dbReference>
<dbReference type="PANTHER" id="PTHR12736">
    <property type="entry name" value="LANC-LIKE PROTEIN"/>
    <property type="match status" value="1"/>
</dbReference>
<gene>
    <name evidence="2" type="ORF">HDE69_002680</name>
</gene>
<dbReference type="Proteomes" id="UP000537718">
    <property type="component" value="Unassembled WGS sequence"/>
</dbReference>
<dbReference type="PANTHER" id="PTHR12736:SF7">
    <property type="entry name" value="LANC-LIKE PROTEIN 3"/>
    <property type="match status" value="1"/>
</dbReference>
<feature type="binding site" evidence="1">
    <location>
        <position position="324"/>
    </location>
    <ligand>
        <name>Zn(2+)</name>
        <dbReference type="ChEBI" id="CHEBI:29105"/>
    </ligand>
</feature>
<proteinExistence type="predicted"/>
<keyword evidence="1" id="KW-0862">Zinc</keyword>
<feature type="binding site" evidence="1">
    <location>
        <position position="274"/>
    </location>
    <ligand>
        <name>Zn(2+)</name>
        <dbReference type="ChEBI" id="CHEBI:29105"/>
    </ligand>
</feature>
<name>A0A7W8YTW9_9SPHI</name>
<reference evidence="2 3" key="1">
    <citation type="submission" date="2020-08" db="EMBL/GenBank/DDBJ databases">
        <title>Genomic Encyclopedia of Type Strains, Phase IV (KMG-V): Genome sequencing to study the core and pangenomes of soil and plant-associated prokaryotes.</title>
        <authorList>
            <person name="Whitman W."/>
        </authorList>
    </citation>
    <scope>NUCLEOTIDE SEQUENCE [LARGE SCALE GENOMIC DNA]</scope>
    <source>
        <strain evidence="2 3">MP7CTX6</strain>
    </source>
</reference>
<evidence type="ECO:0000313" key="3">
    <source>
        <dbReference type="Proteomes" id="UP000537718"/>
    </source>
</evidence>
<keyword evidence="1" id="KW-0479">Metal-binding</keyword>
<dbReference type="GO" id="GO:0005886">
    <property type="term" value="C:plasma membrane"/>
    <property type="evidence" value="ECO:0007669"/>
    <property type="project" value="TreeGrafter"/>
</dbReference>
<sequence length="408" mass="46581">MIVDTKVKTTLEKINKCVFPIEYECNLEKNKYALFNGDSFASGNLGLVLFHYYYHKVTKDDRSEERALEILQNIVDRVDTDSSSLSNYTLSYGLSGLGIVLDHLSTQGFISYENEESIEMDQLIYEWAHEMIHEEDSEFLHGAMGAISYLSKNQDKEFNQKYIKVLLEALSAKAIHTESGSIYFDLFNKMVPEYPKDTINLSLSHGLCGIILVLLELLKRGADEPSVKPLIQKALQFLEEHITPVDFSNKIYCYSDIVIFSTYKEKRNTRLAWCYGDINMALVFLTAGKLFNDAHYTEIGNKIGITTLSRKDFDQTFIKDSQFCHGAAGMTQVYYRFHKLTGNPKYLEGRDYWLQKTIDMVELEIDSNYYDTKGNTGELLEGLTGVGLVLLSAIAEEELTWDNLLILS</sequence>
<dbReference type="SMART" id="SM01260">
    <property type="entry name" value="LANC_like"/>
    <property type="match status" value="1"/>
</dbReference>
<evidence type="ECO:0000313" key="2">
    <source>
        <dbReference type="EMBL" id="MBB5621617.1"/>
    </source>
</evidence>
<feature type="binding site" evidence="1">
    <location>
        <position position="325"/>
    </location>
    <ligand>
        <name>Zn(2+)</name>
        <dbReference type="ChEBI" id="CHEBI:29105"/>
    </ligand>
</feature>
<dbReference type="CDD" id="cd04793">
    <property type="entry name" value="LanC"/>
    <property type="match status" value="1"/>
</dbReference>
<dbReference type="InterPro" id="IPR007822">
    <property type="entry name" value="LANC-like"/>
</dbReference>
<organism evidence="2 3">
    <name type="scientific">Pedobacter cryoconitis</name>
    <dbReference type="NCBI Taxonomy" id="188932"/>
    <lineage>
        <taxon>Bacteria</taxon>
        <taxon>Pseudomonadati</taxon>
        <taxon>Bacteroidota</taxon>
        <taxon>Sphingobacteriia</taxon>
        <taxon>Sphingobacteriales</taxon>
        <taxon>Sphingobacteriaceae</taxon>
        <taxon>Pedobacter</taxon>
    </lineage>
</organism>
<dbReference type="AlphaFoldDB" id="A0A7W8YTW9"/>
<dbReference type="SUPFAM" id="SSF158745">
    <property type="entry name" value="LanC-like"/>
    <property type="match status" value="1"/>
</dbReference>
<dbReference type="EMBL" id="JACHCF010000006">
    <property type="protein sequence ID" value="MBB5621617.1"/>
    <property type="molecule type" value="Genomic_DNA"/>
</dbReference>
<dbReference type="RefSeq" id="WP_183867585.1">
    <property type="nucleotide sequence ID" value="NZ_JACHCF010000006.1"/>
</dbReference>
<dbReference type="Gene3D" id="1.50.10.20">
    <property type="match status" value="1"/>
</dbReference>
<dbReference type="InterPro" id="IPR033889">
    <property type="entry name" value="LanC"/>
</dbReference>